<feature type="domain" description="PEGA" evidence="1">
    <location>
        <begin position="230"/>
        <end position="280"/>
    </location>
</feature>
<evidence type="ECO:0000259" key="1">
    <source>
        <dbReference type="Pfam" id="PF08308"/>
    </source>
</evidence>
<sequence length="281" mass="31139">MKGIFLGIVFLMITFSAHAQLKPEAMTLPVIFTGISSAEERAIIQSHVINELSVNYDLKSEKEVEQAREVAVDKISSENCTEEACIKQMGELLDVEHTFTFRIIAAGNYWDLSAIRLDLMGTTVRRNIACEQCNLSRARLLLTELIVGLRPGTTTVKRGEAVLQLESEPRSLIFLEGIEQGNTPLVLTVPTDRPAEILAVAEGYQDYSNLFELKSGELRKIKIPLVRRRGSVKITSVPPGASIILDGKQLTSSGGQPLRTPSTIRPVYGEHNLKLMLEKHE</sequence>
<gene>
    <name evidence="2" type="ORF">METZ01_LOCUS271440</name>
</gene>
<proteinExistence type="predicted"/>
<dbReference type="Pfam" id="PF08308">
    <property type="entry name" value="PEGA"/>
    <property type="match status" value="1"/>
</dbReference>
<organism evidence="2">
    <name type="scientific">marine metagenome</name>
    <dbReference type="NCBI Taxonomy" id="408172"/>
    <lineage>
        <taxon>unclassified sequences</taxon>
        <taxon>metagenomes</taxon>
        <taxon>ecological metagenomes</taxon>
    </lineage>
</organism>
<accession>A0A382K3J6</accession>
<dbReference type="InterPro" id="IPR013229">
    <property type="entry name" value="PEGA"/>
</dbReference>
<name>A0A382K3J6_9ZZZZ</name>
<dbReference type="AlphaFoldDB" id="A0A382K3J6"/>
<protein>
    <recommendedName>
        <fullName evidence="1">PEGA domain-containing protein</fullName>
    </recommendedName>
</protein>
<feature type="non-terminal residue" evidence="2">
    <location>
        <position position="281"/>
    </location>
</feature>
<dbReference type="PANTHER" id="PTHR36194">
    <property type="entry name" value="S-LAYER-LIKE PROTEIN"/>
    <property type="match status" value="1"/>
</dbReference>
<evidence type="ECO:0000313" key="2">
    <source>
        <dbReference type="EMBL" id="SVC18586.1"/>
    </source>
</evidence>
<dbReference type="EMBL" id="UINC01077968">
    <property type="protein sequence ID" value="SVC18586.1"/>
    <property type="molecule type" value="Genomic_DNA"/>
</dbReference>
<reference evidence="2" key="1">
    <citation type="submission" date="2018-05" db="EMBL/GenBank/DDBJ databases">
        <authorList>
            <person name="Lanie J.A."/>
            <person name="Ng W.-L."/>
            <person name="Kazmierczak K.M."/>
            <person name="Andrzejewski T.M."/>
            <person name="Davidsen T.M."/>
            <person name="Wayne K.J."/>
            <person name="Tettelin H."/>
            <person name="Glass J.I."/>
            <person name="Rusch D."/>
            <person name="Podicherti R."/>
            <person name="Tsui H.-C.T."/>
            <person name="Winkler M.E."/>
        </authorList>
    </citation>
    <scope>NUCLEOTIDE SEQUENCE</scope>
</reference>
<dbReference type="PANTHER" id="PTHR36194:SF1">
    <property type="entry name" value="S-LAYER-LIKE PROTEIN"/>
    <property type="match status" value="1"/>
</dbReference>